<dbReference type="GO" id="GO:0006419">
    <property type="term" value="P:alanyl-tRNA aminoacylation"/>
    <property type="evidence" value="ECO:0007669"/>
    <property type="project" value="TreeGrafter"/>
</dbReference>
<evidence type="ECO:0000256" key="9">
    <source>
        <dbReference type="ARBA" id="ARBA00022917"/>
    </source>
</evidence>
<evidence type="ECO:0000256" key="6">
    <source>
        <dbReference type="ARBA" id="ARBA00022741"/>
    </source>
</evidence>
<proteinExistence type="inferred from homology"/>
<dbReference type="InterPro" id="IPR018163">
    <property type="entry name" value="Thr/Ala-tRNA-synth_IIc_edit"/>
</dbReference>
<dbReference type="InterPro" id="IPR012947">
    <property type="entry name" value="tRNA_SAD"/>
</dbReference>
<feature type="domain" description="Threonyl/alanyl tRNA synthetase SAD" evidence="11">
    <location>
        <begin position="1"/>
        <end position="34"/>
    </location>
</feature>
<keyword evidence="5" id="KW-0436">Ligase</keyword>
<keyword evidence="4" id="KW-0820">tRNA-binding</keyword>
<evidence type="ECO:0000256" key="5">
    <source>
        <dbReference type="ARBA" id="ARBA00022598"/>
    </source>
</evidence>
<accession>A0A382RK55</accession>
<sequence length="223" mass="24838">TELCGGTHVKNTKDIGKFKIISQSSIAAGVRRVEALRDKQLDDYEKSLKKDKSLKEKTLKDQIDSIKKELSKYKTKPDYKDDLELSVNIKNLNKQLETIKIQNIIKDKSKNIIKDKKIGSFTLRHQVLTDFPTKELRKIVDQSKQDIKEGIVVGFSTFEGKVGVAVGVTNKLTKKYDAVVLVKIASKVLGGKGGGGRKDFAQAGGTNKDKIEEAFKTLSKKIN</sequence>
<dbReference type="PANTHER" id="PTHR11777">
    <property type="entry name" value="ALANYL-TRNA SYNTHETASE"/>
    <property type="match status" value="1"/>
</dbReference>
<dbReference type="Pfam" id="PF02272">
    <property type="entry name" value="DHHA1"/>
    <property type="match status" value="1"/>
</dbReference>
<dbReference type="Pfam" id="PF07973">
    <property type="entry name" value="tRNA_SAD"/>
    <property type="match status" value="1"/>
</dbReference>
<dbReference type="InterPro" id="IPR050058">
    <property type="entry name" value="Ala-tRNA_ligase"/>
</dbReference>
<evidence type="ECO:0000256" key="4">
    <source>
        <dbReference type="ARBA" id="ARBA00022555"/>
    </source>
</evidence>
<keyword evidence="9" id="KW-0648">Protein biosynthesis</keyword>
<dbReference type="SUPFAM" id="SSF55186">
    <property type="entry name" value="ThrRS/AlaRS common domain"/>
    <property type="match status" value="1"/>
</dbReference>
<evidence type="ECO:0000256" key="8">
    <source>
        <dbReference type="ARBA" id="ARBA00022884"/>
    </source>
</evidence>
<evidence type="ECO:0000256" key="1">
    <source>
        <dbReference type="ARBA" id="ARBA00008226"/>
    </source>
</evidence>
<dbReference type="GO" id="GO:0004813">
    <property type="term" value="F:alanine-tRNA ligase activity"/>
    <property type="evidence" value="ECO:0007669"/>
    <property type="project" value="UniProtKB-EC"/>
</dbReference>
<comment type="similarity">
    <text evidence="1">Belongs to the class-II aminoacyl-tRNA synthetase family.</text>
</comment>
<keyword evidence="7" id="KW-0067">ATP-binding</keyword>
<dbReference type="InterPro" id="IPR003156">
    <property type="entry name" value="DHHA1_dom"/>
</dbReference>
<dbReference type="GO" id="GO:0005524">
    <property type="term" value="F:ATP binding"/>
    <property type="evidence" value="ECO:0007669"/>
    <property type="project" value="UniProtKB-KW"/>
</dbReference>
<dbReference type="Gene3D" id="3.10.310.40">
    <property type="match status" value="1"/>
</dbReference>
<evidence type="ECO:0000256" key="10">
    <source>
        <dbReference type="ARBA" id="ARBA00023146"/>
    </source>
</evidence>
<dbReference type="GO" id="GO:0005829">
    <property type="term" value="C:cytosol"/>
    <property type="evidence" value="ECO:0007669"/>
    <property type="project" value="TreeGrafter"/>
</dbReference>
<reference evidence="12" key="1">
    <citation type="submission" date="2018-05" db="EMBL/GenBank/DDBJ databases">
        <authorList>
            <person name="Lanie J.A."/>
            <person name="Ng W.-L."/>
            <person name="Kazmierczak K.M."/>
            <person name="Andrzejewski T.M."/>
            <person name="Davidsen T.M."/>
            <person name="Wayne K.J."/>
            <person name="Tettelin H."/>
            <person name="Glass J.I."/>
            <person name="Rusch D."/>
            <person name="Podicherti R."/>
            <person name="Tsui H.-C.T."/>
            <person name="Winkler M.E."/>
        </authorList>
    </citation>
    <scope>NUCLEOTIDE SEQUENCE</scope>
</reference>
<dbReference type="GO" id="GO:0002161">
    <property type="term" value="F:aminoacyl-tRNA deacylase activity"/>
    <property type="evidence" value="ECO:0007669"/>
    <property type="project" value="TreeGrafter"/>
</dbReference>
<keyword evidence="10" id="KW-0030">Aminoacyl-tRNA synthetase</keyword>
<dbReference type="GO" id="GO:0000049">
    <property type="term" value="F:tRNA binding"/>
    <property type="evidence" value="ECO:0007669"/>
    <property type="project" value="UniProtKB-KW"/>
</dbReference>
<organism evidence="12">
    <name type="scientific">marine metagenome</name>
    <dbReference type="NCBI Taxonomy" id="408172"/>
    <lineage>
        <taxon>unclassified sequences</taxon>
        <taxon>metagenomes</taxon>
        <taxon>ecological metagenomes</taxon>
    </lineage>
</organism>
<evidence type="ECO:0000256" key="2">
    <source>
        <dbReference type="ARBA" id="ARBA00013168"/>
    </source>
</evidence>
<dbReference type="SMART" id="SM00863">
    <property type="entry name" value="tRNA_SAD"/>
    <property type="match status" value="1"/>
</dbReference>
<dbReference type="Gene3D" id="3.30.54.20">
    <property type="match status" value="1"/>
</dbReference>
<evidence type="ECO:0000259" key="11">
    <source>
        <dbReference type="SMART" id="SM00863"/>
    </source>
</evidence>
<protein>
    <recommendedName>
        <fullName evidence="3">Alanine--tRNA ligase</fullName>
        <ecNumber evidence="2">6.1.1.7</ecNumber>
    </recommendedName>
</protein>
<dbReference type="AlphaFoldDB" id="A0A382RK55"/>
<dbReference type="PANTHER" id="PTHR11777:SF9">
    <property type="entry name" value="ALANINE--TRNA LIGASE, CYTOPLASMIC"/>
    <property type="match status" value="1"/>
</dbReference>
<name>A0A382RK55_9ZZZZ</name>
<dbReference type="EMBL" id="UINC01122337">
    <property type="protein sequence ID" value="SVC98083.1"/>
    <property type="molecule type" value="Genomic_DNA"/>
</dbReference>
<gene>
    <name evidence="12" type="ORF">METZ01_LOCUS350937</name>
</gene>
<dbReference type="EC" id="6.1.1.7" evidence="2"/>
<evidence type="ECO:0000256" key="3">
    <source>
        <dbReference type="ARBA" id="ARBA00017959"/>
    </source>
</evidence>
<dbReference type="Gene3D" id="3.30.980.10">
    <property type="entry name" value="Threonyl-trna Synthetase, Chain A, domain 2"/>
    <property type="match status" value="1"/>
</dbReference>
<keyword evidence="6" id="KW-0547">Nucleotide-binding</keyword>
<feature type="non-terminal residue" evidence="12">
    <location>
        <position position="1"/>
    </location>
</feature>
<evidence type="ECO:0000256" key="7">
    <source>
        <dbReference type="ARBA" id="ARBA00022840"/>
    </source>
</evidence>
<evidence type="ECO:0000313" key="12">
    <source>
        <dbReference type="EMBL" id="SVC98083.1"/>
    </source>
</evidence>
<keyword evidence="8" id="KW-0694">RNA-binding</keyword>
<dbReference type="FunFam" id="3.10.310.40:FF:000001">
    <property type="entry name" value="Alanine--tRNA ligase"/>
    <property type="match status" value="1"/>
</dbReference>